<dbReference type="GO" id="GO:0042575">
    <property type="term" value="C:DNA polymerase complex"/>
    <property type="evidence" value="ECO:0007669"/>
    <property type="project" value="UniProtKB-ARBA"/>
</dbReference>
<dbReference type="InterPro" id="IPR001584">
    <property type="entry name" value="Integrase_cat-core"/>
</dbReference>
<protein>
    <recommendedName>
        <fullName evidence="1">RNA-directed DNA polymerase</fullName>
        <ecNumber evidence="1">2.7.7.49</ecNumber>
    </recommendedName>
</protein>
<dbReference type="CDD" id="cd09274">
    <property type="entry name" value="RNase_HI_RT_Ty3"/>
    <property type="match status" value="1"/>
</dbReference>
<dbReference type="Pfam" id="PF17921">
    <property type="entry name" value="Integrase_H2C2"/>
    <property type="match status" value="1"/>
</dbReference>
<keyword evidence="7" id="KW-0378">Hydrolase</keyword>
<evidence type="ECO:0000256" key="8">
    <source>
        <dbReference type="ARBA" id="ARBA00022918"/>
    </source>
</evidence>
<dbReference type="InterPro" id="IPR012337">
    <property type="entry name" value="RNaseH-like_sf"/>
</dbReference>
<dbReference type="FunFam" id="3.30.420.10:FF:000032">
    <property type="entry name" value="Retrovirus-related Pol polyprotein from transposon 297-like Protein"/>
    <property type="match status" value="1"/>
</dbReference>
<dbReference type="FunFam" id="3.10.20.370:FF:000001">
    <property type="entry name" value="Retrovirus-related Pol polyprotein from transposon 17.6-like protein"/>
    <property type="match status" value="1"/>
</dbReference>
<dbReference type="Gene3D" id="3.10.10.10">
    <property type="entry name" value="HIV Type 1 Reverse Transcriptase, subunit A, domain 1"/>
    <property type="match status" value="1"/>
</dbReference>
<keyword evidence="9" id="KW-0511">Multifunctional enzyme</keyword>
<keyword evidence="13" id="KW-1185">Reference proteome</keyword>
<dbReference type="Gene3D" id="3.30.420.10">
    <property type="entry name" value="Ribonuclease H-like superfamily/Ribonuclease H"/>
    <property type="match status" value="1"/>
</dbReference>
<evidence type="ECO:0000313" key="13">
    <source>
        <dbReference type="Proteomes" id="UP000499080"/>
    </source>
</evidence>
<dbReference type="SUPFAM" id="SSF53098">
    <property type="entry name" value="Ribonuclease H-like"/>
    <property type="match status" value="1"/>
</dbReference>
<keyword evidence="3" id="KW-0808">Transferase</keyword>
<dbReference type="Pfam" id="PF00665">
    <property type="entry name" value="rve"/>
    <property type="match status" value="1"/>
</dbReference>
<dbReference type="PANTHER" id="PTHR37984">
    <property type="entry name" value="PROTEIN CBG26694"/>
    <property type="match status" value="1"/>
</dbReference>
<evidence type="ECO:0000259" key="10">
    <source>
        <dbReference type="PROSITE" id="PS50878"/>
    </source>
</evidence>
<dbReference type="InterPro" id="IPR041588">
    <property type="entry name" value="Integrase_H2C2"/>
</dbReference>
<evidence type="ECO:0000256" key="6">
    <source>
        <dbReference type="ARBA" id="ARBA00022759"/>
    </source>
</evidence>
<comment type="caution">
    <text evidence="12">The sequence shown here is derived from an EMBL/GenBank/DDBJ whole genome shotgun (WGS) entry which is preliminary data.</text>
</comment>
<keyword evidence="2" id="KW-0645">Protease</keyword>
<dbReference type="GO" id="GO:0006508">
    <property type="term" value="P:proteolysis"/>
    <property type="evidence" value="ECO:0007669"/>
    <property type="project" value="UniProtKB-KW"/>
</dbReference>
<dbReference type="PANTHER" id="PTHR37984:SF5">
    <property type="entry name" value="PROTEIN NYNRIN-LIKE"/>
    <property type="match status" value="1"/>
</dbReference>
<dbReference type="GO" id="GO:0015074">
    <property type="term" value="P:DNA integration"/>
    <property type="evidence" value="ECO:0007669"/>
    <property type="project" value="InterPro"/>
</dbReference>
<dbReference type="AlphaFoldDB" id="A0A4Y2WT12"/>
<evidence type="ECO:0000256" key="4">
    <source>
        <dbReference type="ARBA" id="ARBA00022695"/>
    </source>
</evidence>
<keyword evidence="5" id="KW-0540">Nuclease</keyword>
<dbReference type="GO" id="GO:0004519">
    <property type="term" value="F:endonuclease activity"/>
    <property type="evidence" value="ECO:0007669"/>
    <property type="project" value="UniProtKB-KW"/>
</dbReference>
<feature type="non-terminal residue" evidence="12">
    <location>
        <position position="680"/>
    </location>
</feature>
<sequence>MVPKKDDWRPCGDHRRLNNQTIPDRFPIPHVHDFAHNLFNKKIFSTIDLVRAYHQIPVAAADVPKTAVITPFGLFEFLFMPLGLCNAAQTFQRIMYEIVGDLDYCLVYLDDVLIASTDESEHLKHLEEVFRRFQKYGLVVNTEKCVFGQLSVKFLGYLISEKGIEPLPDRVKAINDFKQPKTIKDLRRFLALLNFYRRFLKNAAHEQSLLSDYLKGTKKNDTRLINWTEEAKLAFESCKNSLAMSTLLVHPSPDARLSLTCDASDRALGSVLSQEENGEFKPLAFFSRKLTPAEQRYSVYDRELLAVYASVRHFSYMLEGRNFTIYTDHKPLIYAFSQKHEKCSPRQIRHLDWIGQFSTDMRHISGSFNVVADSLSRISEIEMPSPIDYKEFAKVQLSDEEFQLLNSCTNSLKFQLLKVPTLHNLSHPGVKATVKLVGDRFLWPGYKKQVAEWTRCCVPCQRGKIQRHTASPLGTYPVPRHRFDHVHIDLVGPLPPSRGHTYALTCVDRFSRWPEVIPLKDIKAETVAFKFYANWIARFGVPERLTSDQGRQFESRLFREFARLLGVKVVHTTPYHPQANGSVKKLHRQLKSAIRAHATERWTVVLASILLGIRASVKEPLNCSVPEMVYGTPIPLPGEFFSVNKTLSTNDFLASLQQRMSSLRPIPMSQHCRRKVFVHK</sequence>
<dbReference type="InterPro" id="IPR041577">
    <property type="entry name" value="RT_RNaseH_2"/>
</dbReference>
<evidence type="ECO:0000256" key="3">
    <source>
        <dbReference type="ARBA" id="ARBA00022679"/>
    </source>
</evidence>
<dbReference type="InterPro" id="IPR050951">
    <property type="entry name" value="Retrovirus_Pol_polyprotein"/>
</dbReference>
<evidence type="ECO:0000256" key="2">
    <source>
        <dbReference type="ARBA" id="ARBA00022670"/>
    </source>
</evidence>
<dbReference type="Gene3D" id="3.10.20.370">
    <property type="match status" value="1"/>
</dbReference>
<evidence type="ECO:0000313" key="12">
    <source>
        <dbReference type="EMBL" id="GBO39918.1"/>
    </source>
</evidence>
<dbReference type="Gene3D" id="3.30.70.270">
    <property type="match status" value="2"/>
</dbReference>
<reference evidence="12 13" key="1">
    <citation type="journal article" date="2019" name="Sci. Rep.">
        <title>Orb-weaving spider Araneus ventricosus genome elucidates the spidroin gene catalogue.</title>
        <authorList>
            <person name="Kono N."/>
            <person name="Nakamura H."/>
            <person name="Ohtoshi R."/>
            <person name="Moran D.A.P."/>
            <person name="Shinohara A."/>
            <person name="Yoshida Y."/>
            <person name="Fujiwara M."/>
            <person name="Mori M."/>
            <person name="Tomita M."/>
            <person name="Arakawa K."/>
        </authorList>
    </citation>
    <scope>NUCLEOTIDE SEQUENCE [LARGE SCALE GENOMIC DNA]</scope>
</reference>
<dbReference type="Gene3D" id="1.10.340.70">
    <property type="match status" value="1"/>
</dbReference>
<dbReference type="GO" id="GO:0003676">
    <property type="term" value="F:nucleic acid binding"/>
    <property type="evidence" value="ECO:0007669"/>
    <property type="project" value="InterPro"/>
</dbReference>
<dbReference type="FunFam" id="3.10.10.10:FF:000007">
    <property type="entry name" value="Retrovirus-related Pol polyprotein from transposon 17.6-like Protein"/>
    <property type="match status" value="1"/>
</dbReference>
<proteinExistence type="predicted"/>
<organism evidence="12 13">
    <name type="scientific">Araneus ventricosus</name>
    <name type="common">Orbweaver spider</name>
    <name type="synonym">Epeira ventricosa</name>
    <dbReference type="NCBI Taxonomy" id="182803"/>
    <lineage>
        <taxon>Eukaryota</taxon>
        <taxon>Metazoa</taxon>
        <taxon>Ecdysozoa</taxon>
        <taxon>Arthropoda</taxon>
        <taxon>Chelicerata</taxon>
        <taxon>Arachnida</taxon>
        <taxon>Araneae</taxon>
        <taxon>Araneomorphae</taxon>
        <taxon>Entelegynae</taxon>
        <taxon>Araneoidea</taxon>
        <taxon>Araneidae</taxon>
        <taxon>Araneus</taxon>
    </lineage>
</organism>
<dbReference type="OrthoDB" id="6436542at2759"/>
<dbReference type="SUPFAM" id="SSF56672">
    <property type="entry name" value="DNA/RNA polymerases"/>
    <property type="match status" value="1"/>
</dbReference>
<keyword evidence="8" id="KW-0695">RNA-directed DNA polymerase</keyword>
<dbReference type="PROSITE" id="PS50878">
    <property type="entry name" value="RT_POL"/>
    <property type="match status" value="1"/>
</dbReference>
<dbReference type="InterPro" id="IPR043502">
    <property type="entry name" value="DNA/RNA_pol_sf"/>
</dbReference>
<dbReference type="InterPro" id="IPR043128">
    <property type="entry name" value="Rev_trsase/Diguanyl_cyclase"/>
</dbReference>
<dbReference type="Pfam" id="PF00078">
    <property type="entry name" value="RVT_1"/>
    <property type="match status" value="1"/>
</dbReference>
<evidence type="ECO:0000256" key="1">
    <source>
        <dbReference type="ARBA" id="ARBA00012493"/>
    </source>
</evidence>
<dbReference type="EC" id="2.7.7.49" evidence="1"/>
<evidence type="ECO:0000256" key="9">
    <source>
        <dbReference type="ARBA" id="ARBA00023268"/>
    </source>
</evidence>
<dbReference type="InterPro" id="IPR000477">
    <property type="entry name" value="RT_dom"/>
</dbReference>
<feature type="domain" description="Integrase catalytic" evidence="11">
    <location>
        <begin position="473"/>
        <end position="645"/>
    </location>
</feature>
<dbReference type="Proteomes" id="UP000499080">
    <property type="component" value="Unassembled WGS sequence"/>
</dbReference>
<dbReference type="CDD" id="cd01647">
    <property type="entry name" value="RT_LTR"/>
    <property type="match status" value="1"/>
</dbReference>
<feature type="domain" description="Reverse transcriptase" evidence="10">
    <location>
        <begin position="1"/>
        <end position="159"/>
    </location>
</feature>
<dbReference type="Pfam" id="PF17919">
    <property type="entry name" value="RT_RNaseH_2"/>
    <property type="match status" value="1"/>
</dbReference>
<dbReference type="GO" id="GO:0003964">
    <property type="term" value="F:RNA-directed DNA polymerase activity"/>
    <property type="evidence" value="ECO:0007669"/>
    <property type="project" value="UniProtKB-KW"/>
</dbReference>
<evidence type="ECO:0000259" key="11">
    <source>
        <dbReference type="PROSITE" id="PS50994"/>
    </source>
</evidence>
<evidence type="ECO:0000256" key="7">
    <source>
        <dbReference type="ARBA" id="ARBA00022801"/>
    </source>
</evidence>
<keyword evidence="4" id="KW-0548">Nucleotidyltransferase</keyword>
<evidence type="ECO:0000256" key="5">
    <source>
        <dbReference type="ARBA" id="ARBA00022722"/>
    </source>
</evidence>
<gene>
    <name evidence="12" type="primary">Tf2-9_245</name>
    <name evidence="12" type="ORF">AVEN_47308_1</name>
</gene>
<name>A0A4Y2WT12_ARAVE</name>
<dbReference type="GO" id="GO:0008233">
    <property type="term" value="F:peptidase activity"/>
    <property type="evidence" value="ECO:0007669"/>
    <property type="project" value="UniProtKB-KW"/>
</dbReference>
<keyword evidence="6" id="KW-0255">Endonuclease</keyword>
<dbReference type="InterPro" id="IPR036397">
    <property type="entry name" value="RNaseH_sf"/>
</dbReference>
<accession>A0A4Y2WT12</accession>
<dbReference type="PROSITE" id="PS50994">
    <property type="entry name" value="INTEGRASE"/>
    <property type="match status" value="1"/>
</dbReference>
<dbReference type="EMBL" id="BGPR01065071">
    <property type="protein sequence ID" value="GBO39918.1"/>
    <property type="molecule type" value="Genomic_DNA"/>
</dbReference>